<evidence type="ECO:0000313" key="4">
    <source>
        <dbReference type="Proteomes" id="UP001278050"/>
    </source>
</evidence>
<reference evidence="1 4" key="2">
    <citation type="submission" date="2023-11" db="EMBL/GenBank/DDBJ databases">
        <title>MicrobeMod: A computational toolkit for identifying prokaryotic methylation and restriction-modification with nanopore sequencing.</title>
        <authorList>
            <person name="Crits-Christoph A."/>
            <person name="Kang S.C."/>
            <person name="Lee H."/>
            <person name="Ostrov N."/>
        </authorList>
    </citation>
    <scope>NUCLEOTIDE SEQUENCE [LARGE SCALE GENOMIC DNA]</scope>
    <source>
        <strain evidence="1 4">ATCC BAA-571</strain>
    </source>
</reference>
<accession>A0A1G7EB86</accession>
<gene>
    <name evidence="2" type="ORF">SAMN05216575_103266</name>
    <name evidence="1" type="ORF">SIM71_01725</name>
</gene>
<organism evidence="2 3">
    <name type="scientific">Ectopseudomonas alcaliphila</name>
    <dbReference type="NCBI Taxonomy" id="101564"/>
    <lineage>
        <taxon>Bacteria</taxon>
        <taxon>Pseudomonadati</taxon>
        <taxon>Pseudomonadota</taxon>
        <taxon>Gammaproteobacteria</taxon>
        <taxon>Pseudomonadales</taxon>
        <taxon>Pseudomonadaceae</taxon>
        <taxon>Ectopseudomonas</taxon>
    </lineage>
</organism>
<reference evidence="2 3" key="1">
    <citation type="submission" date="2016-10" db="EMBL/GenBank/DDBJ databases">
        <authorList>
            <person name="de Groot N.N."/>
        </authorList>
    </citation>
    <scope>NUCLEOTIDE SEQUENCE [LARGE SCALE GENOMIC DNA]</scope>
    <source>
        <strain evidence="2 3">JCM 10630</strain>
    </source>
</reference>
<sequence>MTTEALHADRDSCRDQVEQPDAQACTTHNFMLRGVAGGHAKLMLAHAVGDL</sequence>
<evidence type="ECO:0000313" key="2">
    <source>
        <dbReference type="EMBL" id="SDE60860.1"/>
    </source>
</evidence>
<dbReference type="EMBL" id="FNAE01000003">
    <property type="protein sequence ID" value="SDE60860.1"/>
    <property type="molecule type" value="Genomic_DNA"/>
</dbReference>
<protein>
    <submittedName>
        <fullName evidence="2">Uncharacterized protein</fullName>
    </submittedName>
</protein>
<dbReference type="RefSeq" id="WP_156085549.1">
    <property type="nucleotide sequence ID" value="NZ_CBCSET010000001.1"/>
</dbReference>
<dbReference type="Proteomes" id="UP001278050">
    <property type="component" value="Unassembled WGS sequence"/>
</dbReference>
<proteinExistence type="predicted"/>
<evidence type="ECO:0000313" key="1">
    <source>
        <dbReference type="EMBL" id="MDX5990771.1"/>
    </source>
</evidence>
<evidence type="ECO:0000313" key="3">
    <source>
        <dbReference type="Proteomes" id="UP000182413"/>
    </source>
</evidence>
<dbReference type="Proteomes" id="UP000182413">
    <property type="component" value="Unassembled WGS sequence"/>
</dbReference>
<name>A0A1G7EB86_9GAMM</name>
<dbReference type="EMBL" id="JAWXXP010000001">
    <property type="protein sequence ID" value="MDX5990771.1"/>
    <property type="molecule type" value="Genomic_DNA"/>
</dbReference>
<keyword evidence="4" id="KW-1185">Reference proteome</keyword>
<dbReference type="AlphaFoldDB" id="A0A1G7EB86"/>